<reference evidence="2" key="1">
    <citation type="journal article" date="2023" name="Mol. Phylogenet. Evol.">
        <title>Genome-scale phylogeny and comparative genomics of the fungal order Sordariales.</title>
        <authorList>
            <person name="Hensen N."/>
            <person name="Bonometti L."/>
            <person name="Westerberg I."/>
            <person name="Brannstrom I.O."/>
            <person name="Guillou S."/>
            <person name="Cros-Aarteil S."/>
            <person name="Calhoun S."/>
            <person name="Haridas S."/>
            <person name="Kuo A."/>
            <person name="Mondo S."/>
            <person name="Pangilinan J."/>
            <person name="Riley R."/>
            <person name="LaButti K."/>
            <person name="Andreopoulos B."/>
            <person name="Lipzen A."/>
            <person name="Chen C."/>
            <person name="Yan M."/>
            <person name="Daum C."/>
            <person name="Ng V."/>
            <person name="Clum A."/>
            <person name="Steindorff A."/>
            <person name="Ohm R.A."/>
            <person name="Martin F."/>
            <person name="Silar P."/>
            <person name="Natvig D.O."/>
            <person name="Lalanne C."/>
            <person name="Gautier V."/>
            <person name="Ament-Velasquez S.L."/>
            <person name="Kruys A."/>
            <person name="Hutchinson M.I."/>
            <person name="Powell A.J."/>
            <person name="Barry K."/>
            <person name="Miller A.N."/>
            <person name="Grigoriev I.V."/>
            <person name="Debuchy R."/>
            <person name="Gladieux P."/>
            <person name="Hiltunen Thoren M."/>
            <person name="Johannesson H."/>
        </authorList>
    </citation>
    <scope>NUCLEOTIDE SEQUENCE</scope>
    <source>
        <strain evidence="2">CBS 118394</strain>
    </source>
</reference>
<feature type="compositionally biased region" description="Polar residues" evidence="1">
    <location>
        <begin position="89"/>
        <end position="99"/>
    </location>
</feature>
<dbReference type="AlphaFoldDB" id="A0AAE0M794"/>
<evidence type="ECO:0000313" key="2">
    <source>
        <dbReference type="EMBL" id="KAK3321590.1"/>
    </source>
</evidence>
<protein>
    <submittedName>
        <fullName evidence="2">Uncharacterized protein</fullName>
    </submittedName>
</protein>
<feature type="region of interest" description="Disordered" evidence="1">
    <location>
        <begin position="87"/>
        <end position="107"/>
    </location>
</feature>
<gene>
    <name evidence="2" type="ORF">B0H66DRAFT_175576</name>
</gene>
<dbReference type="EMBL" id="JAUEDM010000003">
    <property type="protein sequence ID" value="KAK3321590.1"/>
    <property type="molecule type" value="Genomic_DNA"/>
</dbReference>
<keyword evidence="3" id="KW-1185">Reference proteome</keyword>
<evidence type="ECO:0000313" key="3">
    <source>
        <dbReference type="Proteomes" id="UP001283341"/>
    </source>
</evidence>
<sequence>MVLFLHFHVLRHSQLISCVRISFRPVAWTRRLFGNPYLGSYQRRVVYSTRLASTITAMPPTSIIFSCRQPIILLSLRLSQRDMRHAKYGSTSVSPNSSVMVRKKPSEPNPTQLLCGFLLLPWSVKPTNQVYMRSHLSQTSSSSLHIIQHHSIHPSIHPKTINLAVPPSRHITPERQAGTAIINTSNNNNNNNKGSDQYPLKIFHQIHVANRSQIESPLIGLLVRRNCLSLN</sequence>
<dbReference type="Proteomes" id="UP001283341">
    <property type="component" value="Unassembled WGS sequence"/>
</dbReference>
<reference evidence="2" key="2">
    <citation type="submission" date="2023-06" db="EMBL/GenBank/DDBJ databases">
        <authorList>
            <consortium name="Lawrence Berkeley National Laboratory"/>
            <person name="Haridas S."/>
            <person name="Hensen N."/>
            <person name="Bonometti L."/>
            <person name="Westerberg I."/>
            <person name="Brannstrom I.O."/>
            <person name="Guillou S."/>
            <person name="Cros-Aarteil S."/>
            <person name="Calhoun S."/>
            <person name="Kuo A."/>
            <person name="Mondo S."/>
            <person name="Pangilinan J."/>
            <person name="Riley R."/>
            <person name="Labutti K."/>
            <person name="Andreopoulos B."/>
            <person name="Lipzen A."/>
            <person name="Chen C."/>
            <person name="Yanf M."/>
            <person name="Daum C."/>
            <person name="Ng V."/>
            <person name="Clum A."/>
            <person name="Steindorff A."/>
            <person name="Ohm R."/>
            <person name="Martin F."/>
            <person name="Silar P."/>
            <person name="Natvig D."/>
            <person name="Lalanne C."/>
            <person name="Gautier V."/>
            <person name="Ament-Velasquez S.L."/>
            <person name="Kruys A."/>
            <person name="Hutchinson M.I."/>
            <person name="Powell A.J."/>
            <person name="Barry K."/>
            <person name="Miller A.N."/>
            <person name="Grigoriev I.V."/>
            <person name="Debuchy R."/>
            <person name="Gladieux P."/>
            <person name="Thoren M.H."/>
            <person name="Johannesson H."/>
        </authorList>
    </citation>
    <scope>NUCLEOTIDE SEQUENCE</scope>
    <source>
        <strain evidence="2">CBS 118394</strain>
    </source>
</reference>
<organism evidence="2 3">
    <name type="scientific">Apodospora peruviana</name>
    <dbReference type="NCBI Taxonomy" id="516989"/>
    <lineage>
        <taxon>Eukaryota</taxon>
        <taxon>Fungi</taxon>
        <taxon>Dikarya</taxon>
        <taxon>Ascomycota</taxon>
        <taxon>Pezizomycotina</taxon>
        <taxon>Sordariomycetes</taxon>
        <taxon>Sordariomycetidae</taxon>
        <taxon>Sordariales</taxon>
        <taxon>Lasiosphaeriaceae</taxon>
        <taxon>Apodospora</taxon>
    </lineage>
</organism>
<comment type="caution">
    <text evidence="2">The sequence shown here is derived from an EMBL/GenBank/DDBJ whole genome shotgun (WGS) entry which is preliminary data.</text>
</comment>
<accession>A0AAE0M794</accession>
<evidence type="ECO:0000256" key="1">
    <source>
        <dbReference type="SAM" id="MobiDB-lite"/>
    </source>
</evidence>
<proteinExistence type="predicted"/>
<name>A0AAE0M794_9PEZI</name>